<dbReference type="Proteomes" id="UP001241605">
    <property type="component" value="Chromosome"/>
</dbReference>
<dbReference type="InterPro" id="IPR021253">
    <property type="entry name" value="ZrgA-like"/>
</dbReference>
<keyword evidence="4" id="KW-1185">Reference proteome</keyword>
<organism evidence="3 4">
    <name type="scientific">Tropicibacter oceani</name>
    <dbReference type="NCBI Taxonomy" id="3058420"/>
    <lineage>
        <taxon>Bacteria</taxon>
        <taxon>Pseudomonadati</taxon>
        <taxon>Pseudomonadota</taxon>
        <taxon>Alphaproteobacteria</taxon>
        <taxon>Rhodobacterales</taxon>
        <taxon>Roseobacteraceae</taxon>
        <taxon>Tropicibacter</taxon>
    </lineage>
</organism>
<feature type="signal peptide" evidence="2">
    <location>
        <begin position="1"/>
        <end position="19"/>
    </location>
</feature>
<evidence type="ECO:0000313" key="4">
    <source>
        <dbReference type="Proteomes" id="UP001241605"/>
    </source>
</evidence>
<accession>A0ABY8QF16</accession>
<reference evidence="3 4" key="1">
    <citation type="submission" date="2023-05" db="EMBL/GenBank/DDBJ databases">
        <title>YMD87, complete Genome.</title>
        <authorList>
            <person name="Zhang J."/>
            <person name="Xu X."/>
        </authorList>
    </citation>
    <scope>NUCLEOTIDE SEQUENCE [LARGE SCALE GENOMIC DNA]</scope>
    <source>
        <strain evidence="3 4">YMD87</strain>
    </source>
</reference>
<evidence type="ECO:0000256" key="2">
    <source>
        <dbReference type="SAM" id="SignalP"/>
    </source>
</evidence>
<evidence type="ECO:0000313" key="3">
    <source>
        <dbReference type="EMBL" id="WGW03217.1"/>
    </source>
</evidence>
<keyword evidence="2" id="KW-0732">Signal</keyword>
<dbReference type="EMBL" id="CP124616">
    <property type="protein sequence ID" value="WGW03217.1"/>
    <property type="molecule type" value="Genomic_DNA"/>
</dbReference>
<dbReference type="RefSeq" id="WP_282299846.1">
    <property type="nucleotide sequence ID" value="NZ_CP124616.1"/>
</dbReference>
<evidence type="ECO:0000256" key="1">
    <source>
        <dbReference type="SAM" id="MobiDB-lite"/>
    </source>
</evidence>
<gene>
    <name evidence="3" type="ORF">QF118_14980</name>
</gene>
<protein>
    <submittedName>
        <fullName evidence="3">DUF2796 domain-containing protein</fullName>
    </submittedName>
</protein>
<dbReference type="Pfam" id="PF10986">
    <property type="entry name" value="ZrgA"/>
    <property type="match status" value="1"/>
</dbReference>
<proteinExistence type="predicted"/>
<feature type="region of interest" description="Disordered" evidence="1">
    <location>
        <begin position="104"/>
        <end position="142"/>
    </location>
</feature>
<sequence>MKPILLTLAAATVATAAAAQDTREMDAHVHGVSTAEIALEHGTLVINIEAPGMDVVGFEYAATSAQDKDAVEAAIRTLLTPENILTLPQDADCRLTEVLAHLHGADHKDDDHPETMADDDHGHEDHDDHSEHDDHDEHAEDAQHSAFHARYIFACETEDALTSIGFPFFERFENAREIRAQYVTETGAGQAGITRDASELALD</sequence>
<name>A0ABY8QF16_9RHOB</name>
<feature type="chain" id="PRO_5047391659" evidence="2">
    <location>
        <begin position="20"/>
        <end position="203"/>
    </location>
</feature>